<evidence type="ECO:0000256" key="3">
    <source>
        <dbReference type="ARBA" id="ARBA00022960"/>
    </source>
</evidence>
<keyword evidence="4 6" id="KW-0573">Peptidoglycan synthesis</keyword>
<protein>
    <recommendedName>
        <fullName evidence="9">L,D-TPase catalytic domain-containing protein</fullName>
    </recommendedName>
</protein>
<feature type="domain" description="L,D-TPase catalytic" evidence="9">
    <location>
        <begin position="91"/>
        <end position="197"/>
    </location>
</feature>
<dbReference type="EMBL" id="WEGI01000003">
    <property type="protein sequence ID" value="MQY25800.1"/>
    <property type="molecule type" value="Genomic_DNA"/>
</dbReference>
<dbReference type="GO" id="GO:0071972">
    <property type="term" value="F:peptidoglycan L,D-transpeptidase activity"/>
    <property type="evidence" value="ECO:0007669"/>
    <property type="project" value="TreeGrafter"/>
</dbReference>
<evidence type="ECO:0000256" key="4">
    <source>
        <dbReference type="ARBA" id="ARBA00022984"/>
    </source>
</evidence>
<keyword evidence="8" id="KW-0732">Signal</keyword>
<keyword evidence="11" id="KW-1185">Reference proteome</keyword>
<evidence type="ECO:0000256" key="8">
    <source>
        <dbReference type="SAM" id="SignalP"/>
    </source>
</evidence>
<dbReference type="CDD" id="cd16913">
    <property type="entry name" value="YkuD_like"/>
    <property type="match status" value="1"/>
</dbReference>
<evidence type="ECO:0000313" key="10">
    <source>
        <dbReference type="EMBL" id="MQY25800.1"/>
    </source>
</evidence>
<organism evidence="10 11">
    <name type="scientific">Nocardia aurantia</name>
    <dbReference type="NCBI Taxonomy" id="2585199"/>
    <lineage>
        <taxon>Bacteria</taxon>
        <taxon>Bacillati</taxon>
        <taxon>Actinomycetota</taxon>
        <taxon>Actinomycetes</taxon>
        <taxon>Mycobacteriales</taxon>
        <taxon>Nocardiaceae</taxon>
        <taxon>Nocardia</taxon>
    </lineage>
</organism>
<keyword evidence="3 6" id="KW-0133">Cell shape</keyword>
<feature type="chain" id="PRO_5029522743" description="L,D-TPase catalytic domain-containing protein" evidence="8">
    <location>
        <begin position="33"/>
        <end position="198"/>
    </location>
</feature>
<evidence type="ECO:0000256" key="5">
    <source>
        <dbReference type="ARBA" id="ARBA00023316"/>
    </source>
</evidence>
<evidence type="ECO:0000256" key="1">
    <source>
        <dbReference type="ARBA" id="ARBA00004752"/>
    </source>
</evidence>
<dbReference type="SUPFAM" id="SSF141523">
    <property type="entry name" value="L,D-transpeptidase catalytic domain-like"/>
    <property type="match status" value="1"/>
</dbReference>
<dbReference type="GO" id="GO:0016740">
    <property type="term" value="F:transferase activity"/>
    <property type="evidence" value="ECO:0007669"/>
    <property type="project" value="UniProtKB-KW"/>
</dbReference>
<accession>A0A7K0DJ11</accession>
<dbReference type="AlphaFoldDB" id="A0A7K0DJ11"/>
<sequence length="198" mass="20835">MNSMRSLARFAWPAVLAGAMAAAIMGGTVARADPLWPGGPDIPGVPALIPGPPPEPGPPGDPEAPLPPPPPPPPWFGGPPAAVTAPCSPAARGCMRLSTNEAWLMDNGRVTFGPTPISHGRPGYETPPGSFPVAFKKDYHWSTMHNAEMLYAIFFNGDIATHIGPIEEQSHGCIRMTPDGAQAFFDYLNPGDIIEVVP</sequence>
<dbReference type="InterPro" id="IPR050979">
    <property type="entry name" value="LD-transpeptidase"/>
</dbReference>
<keyword evidence="5 6" id="KW-0961">Cell wall biogenesis/degradation</keyword>
<feature type="signal peptide" evidence="8">
    <location>
        <begin position="1"/>
        <end position="32"/>
    </location>
</feature>
<name>A0A7K0DJ11_9NOCA</name>
<keyword evidence="2" id="KW-0808">Transferase</keyword>
<evidence type="ECO:0000313" key="11">
    <source>
        <dbReference type="Proteomes" id="UP000431401"/>
    </source>
</evidence>
<dbReference type="GO" id="GO:0018104">
    <property type="term" value="P:peptidoglycan-protein cross-linking"/>
    <property type="evidence" value="ECO:0007669"/>
    <property type="project" value="TreeGrafter"/>
</dbReference>
<comment type="caution">
    <text evidence="10">The sequence shown here is derived from an EMBL/GenBank/DDBJ whole genome shotgun (WGS) entry which is preliminary data.</text>
</comment>
<evidence type="ECO:0000259" key="9">
    <source>
        <dbReference type="PROSITE" id="PS52029"/>
    </source>
</evidence>
<dbReference type="GO" id="GO:0008360">
    <property type="term" value="P:regulation of cell shape"/>
    <property type="evidence" value="ECO:0007669"/>
    <property type="project" value="UniProtKB-UniRule"/>
</dbReference>
<feature type="region of interest" description="Disordered" evidence="7">
    <location>
        <begin position="35"/>
        <end position="81"/>
    </location>
</feature>
<dbReference type="PROSITE" id="PS52029">
    <property type="entry name" value="LD_TPASE"/>
    <property type="match status" value="1"/>
</dbReference>
<dbReference type="PANTHER" id="PTHR30582">
    <property type="entry name" value="L,D-TRANSPEPTIDASE"/>
    <property type="match status" value="1"/>
</dbReference>
<feature type="compositionally biased region" description="Pro residues" evidence="7">
    <location>
        <begin position="49"/>
        <end position="77"/>
    </location>
</feature>
<dbReference type="GO" id="GO:0005576">
    <property type="term" value="C:extracellular region"/>
    <property type="evidence" value="ECO:0007669"/>
    <property type="project" value="TreeGrafter"/>
</dbReference>
<reference evidence="10 11" key="1">
    <citation type="submission" date="2019-10" db="EMBL/GenBank/DDBJ databases">
        <title>Nocardia macrotermitis sp. nov. and Nocardia aurantia sp. nov., isolated from the gut of fungus growing-termite Macrotermes natalensis.</title>
        <authorList>
            <person name="Benndorf R."/>
            <person name="Schwitalla J."/>
            <person name="Martin K."/>
            <person name="De Beer W."/>
            <person name="Kaster A.-K."/>
            <person name="Vollmers J."/>
            <person name="Poulsen M."/>
            <person name="Beemelmanns C."/>
        </authorList>
    </citation>
    <scope>NUCLEOTIDE SEQUENCE [LARGE SCALE GENOMIC DNA]</scope>
    <source>
        <strain evidence="10 11">RB56</strain>
    </source>
</reference>
<dbReference type="Pfam" id="PF03734">
    <property type="entry name" value="YkuD"/>
    <property type="match status" value="1"/>
</dbReference>
<dbReference type="UniPathway" id="UPA00219"/>
<evidence type="ECO:0000256" key="2">
    <source>
        <dbReference type="ARBA" id="ARBA00022679"/>
    </source>
</evidence>
<dbReference type="GO" id="GO:0071555">
    <property type="term" value="P:cell wall organization"/>
    <property type="evidence" value="ECO:0007669"/>
    <property type="project" value="UniProtKB-UniRule"/>
</dbReference>
<dbReference type="PANTHER" id="PTHR30582:SF33">
    <property type="entry name" value="EXPORTED PROTEIN"/>
    <property type="match status" value="1"/>
</dbReference>
<gene>
    <name evidence="10" type="ORF">NRB56_13590</name>
</gene>
<dbReference type="InterPro" id="IPR038063">
    <property type="entry name" value="Transpep_catalytic_dom"/>
</dbReference>
<evidence type="ECO:0000256" key="6">
    <source>
        <dbReference type="PROSITE-ProRule" id="PRU01373"/>
    </source>
</evidence>
<dbReference type="Proteomes" id="UP000431401">
    <property type="component" value="Unassembled WGS sequence"/>
</dbReference>
<dbReference type="Gene3D" id="2.40.440.10">
    <property type="entry name" value="L,D-transpeptidase catalytic domain-like"/>
    <property type="match status" value="1"/>
</dbReference>
<feature type="active site" description="Proton donor/acceptor" evidence="6">
    <location>
        <position position="162"/>
    </location>
</feature>
<proteinExistence type="predicted"/>
<feature type="active site" description="Nucleophile" evidence="6">
    <location>
        <position position="173"/>
    </location>
</feature>
<dbReference type="RefSeq" id="WP_227837329.1">
    <property type="nucleotide sequence ID" value="NZ_WEGI01000003.1"/>
</dbReference>
<dbReference type="InterPro" id="IPR005490">
    <property type="entry name" value="LD_TPept_cat_dom"/>
</dbReference>
<comment type="pathway">
    <text evidence="1 6">Cell wall biogenesis; peptidoglycan biosynthesis.</text>
</comment>
<evidence type="ECO:0000256" key="7">
    <source>
        <dbReference type="SAM" id="MobiDB-lite"/>
    </source>
</evidence>